<feature type="signal peptide" evidence="2">
    <location>
        <begin position="1"/>
        <end position="22"/>
    </location>
</feature>
<name>A0AAE0LE47_9CHLO</name>
<dbReference type="EMBL" id="LGRX02003721">
    <property type="protein sequence ID" value="KAK3281732.1"/>
    <property type="molecule type" value="Genomic_DNA"/>
</dbReference>
<dbReference type="Proteomes" id="UP001190700">
    <property type="component" value="Unassembled WGS sequence"/>
</dbReference>
<evidence type="ECO:0000256" key="2">
    <source>
        <dbReference type="SAM" id="SignalP"/>
    </source>
</evidence>
<keyword evidence="2" id="KW-0732">Signal</keyword>
<dbReference type="InterPro" id="IPR052636">
    <property type="entry name" value="UDP-D-xylose:L-fucose_XylT"/>
</dbReference>
<reference evidence="4 5" key="1">
    <citation type="journal article" date="2015" name="Genome Biol. Evol.">
        <title>Comparative Genomics of a Bacterivorous Green Alga Reveals Evolutionary Causalities and Consequences of Phago-Mixotrophic Mode of Nutrition.</title>
        <authorList>
            <person name="Burns J.A."/>
            <person name="Paasch A."/>
            <person name="Narechania A."/>
            <person name="Kim E."/>
        </authorList>
    </citation>
    <scope>NUCLEOTIDE SEQUENCE [LARGE SCALE GENOMIC DNA]</scope>
    <source>
        <strain evidence="4 5">PLY_AMNH</strain>
    </source>
</reference>
<comment type="caution">
    <text evidence="4">The sequence shown here is derived from an EMBL/GenBank/DDBJ whole genome shotgun (WGS) entry which is preliminary data.</text>
</comment>
<feature type="region of interest" description="Disordered" evidence="1">
    <location>
        <begin position="464"/>
        <end position="489"/>
    </location>
</feature>
<evidence type="ECO:0000256" key="1">
    <source>
        <dbReference type="SAM" id="MobiDB-lite"/>
    </source>
</evidence>
<evidence type="ECO:0000259" key="3">
    <source>
        <dbReference type="Pfam" id="PF03407"/>
    </source>
</evidence>
<evidence type="ECO:0000313" key="4">
    <source>
        <dbReference type="EMBL" id="KAK3281732.1"/>
    </source>
</evidence>
<dbReference type="PANTHER" id="PTHR47032:SF1">
    <property type="entry name" value="UDP-D-XYLOSE:L-FUCOSE ALPHA-1,3-D-XYLOSYLTRANSFERASE-RELATED"/>
    <property type="match status" value="1"/>
</dbReference>
<dbReference type="AlphaFoldDB" id="A0AAE0LE47"/>
<dbReference type="Pfam" id="PF03407">
    <property type="entry name" value="Nucleotid_trans"/>
    <property type="match status" value="1"/>
</dbReference>
<feature type="region of interest" description="Disordered" evidence="1">
    <location>
        <begin position="930"/>
        <end position="986"/>
    </location>
</feature>
<dbReference type="PANTHER" id="PTHR47032">
    <property type="entry name" value="UDP-D-XYLOSE:L-FUCOSE ALPHA-1,3-D-XYLOSYLTRANSFERASE-RELATED"/>
    <property type="match status" value="1"/>
</dbReference>
<dbReference type="GO" id="GO:0005794">
    <property type="term" value="C:Golgi apparatus"/>
    <property type="evidence" value="ECO:0007669"/>
    <property type="project" value="TreeGrafter"/>
</dbReference>
<organism evidence="4 5">
    <name type="scientific">Cymbomonas tetramitiformis</name>
    <dbReference type="NCBI Taxonomy" id="36881"/>
    <lineage>
        <taxon>Eukaryota</taxon>
        <taxon>Viridiplantae</taxon>
        <taxon>Chlorophyta</taxon>
        <taxon>Pyramimonadophyceae</taxon>
        <taxon>Pyramimonadales</taxon>
        <taxon>Pyramimonadaceae</taxon>
        <taxon>Cymbomonas</taxon>
    </lineage>
</organism>
<gene>
    <name evidence="4" type="ORF">CYMTET_10497</name>
</gene>
<keyword evidence="5" id="KW-1185">Reference proteome</keyword>
<feature type="compositionally biased region" description="Polar residues" evidence="1">
    <location>
        <begin position="958"/>
        <end position="976"/>
    </location>
</feature>
<accession>A0AAE0LE47</accession>
<protein>
    <recommendedName>
        <fullName evidence="3">Nucleotide-diphospho-sugar transferase domain-containing protein</fullName>
    </recommendedName>
</protein>
<dbReference type="InterPro" id="IPR005069">
    <property type="entry name" value="Nucl-diP-sugar_transferase"/>
</dbReference>
<feature type="chain" id="PRO_5042175813" description="Nucleotide-diphospho-sugar transferase domain-containing protein" evidence="2">
    <location>
        <begin position="23"/>
        <end position="986"/>
    </location>
</feature>
<dbReference type="GO" id="GO:0016757">
    <property type="term" value="F:glycosyltransferase activity"/>
    <property type="evidence" value="ECO:0007669"/>
    <property type="project" value="TreeGrafter"/>
</dbReference>
<proteinExistence type="predicted"/>
<feature type="domain" description="Nucleotide-diphospho-sugar transferase" evidence="3">
    <location>
        <begin position="102"/>
        <end position="342"/>
    </location>
</feature>
<feature type="compositionally biased region" description="Low complexity" evidence="1">
    <location>
        <begin position="464"/>
        <end position="481"/>
    </location>
</feature>
<evidence type="ECO:0000313" key="5">
    <source>
        <dbReference type="Proteomes" id="UP001190700"/>
    </source>
</evidence>
<sequence>MRPGIKTALSVLIILDTLLVECTHIYLHEAGPYVQKHKEEQGFTIVFFYDKHFEHLTANLLLNMRKNNLTNEIAGTNSKNNCESLEKLVKDPNVLCATLDQDKHKDFGSKTMWSGHLNLRWWMMLEVLKHGNNVLWTDTDVVFTRSPRASLEALAAAGVDAATNRHTMGPKFELNTGIGFLRHTNQTISLVSDTWDRVVNETTKMENNDPTAHAFEQQLFTDAVESKLGDAWSIRLTWDQNQNRDCALDTGLSRSGKADAGCHFDPKATGRMKELFATREPVSYNGFTFQVVPDEIFGWKETLHSIYKEHRTKGTRPTLEELPSVVHVKAGTGGKANDKVRYLESLGLWELDDTTINDTPPGILVAANVSSKVSLDDQVDTIMAQCARVKPLGEVVVLPPVDCETPLSFTVYNWPDFTNFTCYHFDAYKQLGGHQLYEACHHNLLAPFEVPYYTPSNTSSKSFSVSALTSSSSGGTEEQTSIPIMASDTSSEKVVPSMAVTRIVAPSASMAVDVSSSDAVSNTTVPSKAAIVDGAPKVLMAPLTQNASPNTSKVGLVIGHCNHKLEWLAGKEFTCQQYDVVIYQRCGQVTSVPSNVQNCTSVLVVPNKGQDSIVLYEHLAMHYDDGGLHRIVAYIPGEPDCGAHSTCDAMRPLTECTCLETLQKSLQTLLATPNVSYEPLNGHVISVRSTSWVAMCDEVGNFTGVATHTDECNAGSLSWINSMRSMIAVSRAQILRRPKAVYERMVVQLDSQVGRGAHWWRQIEERMNGMLFDCSPFGWLRNDTGVSKPCMDWGPNWCRCAGKHALKHTLPAPPCGCSDSGHLNIDAYHNSTPNEDCLSYTCSLSDGGDAPVSDVAAGSLAPVPSSANSVQVVSAVVPASAPPIVAAAPPNPPAEVLSGNSVQAYGTSMGAPGLSVLPAGVNGDVANGGVSAPMQSAQGTTSGGDVASGGVSMPKPSAQATGASGVNTNQGTTGWSSFKPRVIPRG</sequence>